<evidence type="ECO:0000313" key="9">
    <source>
        <dbReference type="EMBL" id="QDT27999.1"/>
    </source>
</evidence>
<evidence type="ECO:0000313" key="3">
    <source>
        <dbReference type="EMBL" id="QDT24798.1"/>
    </source>
</evidence>
<dbReference type="EMBL" id="CP037421">
    <property type="protein sequence ID" value="QDT30455.1"/>
    <property type="molecule type" value="Genomic_DNA"/>
</dbReference>
<gene>
    <name evidence="3" type="ORF">Enr10x_00900</name>
    <name evidence="4" type="ORF">Enr10x_01000</name>
    <name evidence="5" type="ORF">Enr10x_16200</name>
    <name evidence="6" type="ORF">Enr10x_26270</name>
    <name evidence="7" type="ORF">Enr10x_28540</name>
    <name evidence="8" type="ORF">Enr10x_30370</name>
    <name evidence="9" type="ORF">Enr10x_33370</name>
    <name evidence="10" type="ORF">Enr10x_40930</name>
    <name evidence="11" type="ORF">Enr10x_52680</name>
    <name evidence="12" type="ORF">Enr10x_56990</name>
    <name evidence="13" type="ORF">Enr10x_58210</name>
</gene>
<feature type="domain" description="Integrase catalytic" evidence="2">
    <location>
        <begin position="117"/>
        <end position="289"/>
    </location>
</feature>
<evidence type="ECO:0000313" key="4">
    <source>
        <dbReference type="EMBL" id="QDT24808.1"/>
    </source>
</evidence>
<dbReference type="InterPro" id="IPR001584">
    <property type="entry name" value="Integrase_cat-core"/>
</dbReference>
<evidence type="ECO:0000313" key="5">
    <source>
        <dbReference type="EMBL" id="QDT26319.1"/>
    </source>
</evidence>
<dbReference type="AlphaFoldDB" id="A0A517Q7F1"/>
<dbReference type="PANTHER" id="PTHR35004:SF7">
    <property type="entry name" value="INTEGRASE PROTEIN"/>
    <property type="match status" value="1"/>
</dbReference>
<dbReference type="Gene3D" id="3.30.420.10">
    <property type="entry name" value="Ribonuclease H-like superfamily/Ribonuclease H"/>
    <property type="match status" value="1"/>
</dbReference>
<dbReference type="PROSITE" id="PS50994">
    <property type="entry name" value="INTEGRASE"/>
    <property type="match status" value="1"/>
</dbReference>
<dbReference type="EMBL" id="CP037421">
    <property type="protein sequence ID" value="QDT28747.1"/>
    <property type="molecule type" value="Genomic_DNA"/>
</dbReference>
<protein>
    <submittedName>
        <fullName evidence="7">Integrase core domain protein</fullName>
    </submittedName>
</protein>
<dbReference type="EMBL" id="CP037421">
    <property type="protein sequence ID" value="QDT29911.1"/>
    <property type="molecule type" value="Genomic_DNA"/>
</dbReference>
<name>A0A517Q7F1_9PLAN</name>
<dbReference type="EMBL" id="CP037421">
    <property type="protein sequence ID" value="QDT26319.1"/>
    <property type="molecule type" value="Genomic_DNA"/>
</dbReference>
<dbReference type="Pfam" id="PF22483">
    <property type="entry name" value="Mu-transpos_C_2"/>
    <property type="match status" value="1"/>
</dbReference>
<dbReference type="GO" id="GO:0003676">
    <property type="term" value="F:nucleic acid binding"/>
    <property type="evidence" value="ECO:0007669"/>
    <property type="project" value="InterPro"/>
</dbReference>
<evidence type="ECO:0000313" key="10">
    <source>
        <dbReference type="EMBL" id="QDT28747.1"/>
    </source>
</evidence>
<evidence type="ECO:0000313" key="6">
    <source>
        <dbReference type="EMBL" id="QDT27310.1"/>
    </source>
</evidence>
<dbReference type="EMBL" id="CP037421">
    <property type="protein sequence ID" value="QDT27717.1"/>
    <property type="molecule type" value="Genomic_DNA"/>
</dbReference>
<keyword evidence="14" id="KW-1185">Reference proteome</keyword>
<organism evidence="7 14">
    <name type="scientific">Gimesia panareensis</name>
    <dbReference type="NCBI Taxonomy" id="2527978"/>
    <lineage>
        <taxon>Bacteria</taxon>
        <taxon>Pseudomonadati</taxon>
        <taxon>Planctomycetota</taxon>
        <taxon>Planctomycetia</taxon>
        <taxon>Planctomycetales</taxon>
        <taxon>Planctomycetaceae</taxon>
        <taxon>Gimesia</taxon>
    </lineage>
</organism>
<dbReference type="EMBL" id="CP037421">
    <property type="protein sequence ID" value="QDT27999.1"/>
    <property type="molecule type" value="Genomic_DNA"/>
</dbReference>
<evidence type="ECO:0000256" key="1">
    <source>
        <dbReference type="ARBA" id="ARBA00009277"/>
    </source>
</evidence>
<evidence type="ECO:0000313" key="11">
    <source>
        <dbReference type="EMBL" id="QDT29911.1"/>
    </source>
</evidence>
<dbReference type="InterPro" id="IPR036397">
    <property type="entry name" value="RNaseH_sf"/>
</dbReference>
<dbReference type="EMBL" id="CP037421">
    <property type="protein sequence ID" value="QDT27310.1"/>
    <property type="molecule type" value="Genomic_DNA"/>
</dbReference>
<accession>A0A517Q7F1</accession>
<evidence type="ECO:0000313" key="12">
    <source>
        <dbReference type="EMBL" id="QDT30333.1"/>
    </source>
</evidence>
<evidence type="ECO:0000313" key="7">
    <source>
        <dbReference type="EMBL" id="QDT27536.1"/>
    </source>
</evidence>
<evidence type="ECO:0000313" key="13">
    <source>
        <dbReference type="EMBL" id="QDT30455.1"/>
    </source>
</evidence>
<dbReference type="Proteomes" id="UP000315647">
    <property type="component" value="Chromosome"/>
</dbReference>
<sequence>MELWGEIRRRVLTGEISQRAARDEYGIHWDTLQKILTYSEPPGYRLTKPRPSKLEPFLPIIHEILQNDRSVHRKQRHTGKRIFERLRDEHGYSGGITIVREAIRDWKAQSREVFLPLRHPPGEAQVDFGFADVWLDGTLTKVALFVMTLPYSDAIFIQAFPRECTEAFLEGHKRAFEFLGGVPQRISYDNSKIAVASLVGNRERKVTTEFLRLKSHFLFDDHFCLVRRPNEKGHVERLLDYARSNFLVPVPRVASLETLNEQLVQCCRNDLQRQLRGQASPKQSLLAEEQREFLRPLPQQTFEACRLGQAHADSLSLVRFDTNSYSVPTKYAHRQITIVATITEVRLLFEETLIARHQRDWGREQTRFNPIHYLSLLERKPGGFDHARPLEDWDLPVCLGILRRRLEAELQSDGTREFIKVLRLLEHHPLSALKRAVEYALDIDATRASAIRLILEYQQESPLTLFSLEGRPHLKLVQVAQTDVSAYQSLLIGG</sequence>
<dbReference type="NCBIfam" id="NF033546">
    <property type="entry name" value="transpos_IS21"/>
    <property type="match status" value="1"/>
</dbReference>
<proteinExistence type="inferred from homology"/>
<evidence type="ECO:0000313" key="14">
    <source>
        <dbReference type="Proteomes" id="UP000315647"/>
    </source>
</evidence>
<dbReference type="EMBL" id="CP037421">
    <property type="protein sequence ID" value="QDT30333.1"/>
    <property type="molecule type" value="Genomic_DNA"/>
</dbReference>
<dbReference type="RefSeq" id="WP_145447831.1">
    <property type="nucleotide sequence ID" value="NZ_CP037421.1"/>
</dbReference>
<comment type="similarity">
    <text evidence="1">Belongs to the transposase IS21/IS408/IS1162 family.</text>
</comment>
<dbReference type="PANTHER" id="PTHR35004">
    <property type="entry name" value="TRANSPOSASE RV3428C-RELATED"/>
    <property type="match status" value="1"/>
</dbReference>
<evidence type="ECO:0000259" key="2">
    <source>
        <dbReference type="PROSITE" id="PS50994"/>
    </source>
</evidence>
<evidence type="ECO:0000313" key="8">
    <source>
        <dbReference type="EMBL" id="QDT27717.1"/>
    </source>
</evidence>
<dbReference type="EMBL" id="CP037421">
    <property type="protein sequence ID" value="QDT24808.1"/>
    <property type="molecule type" value="Genomic_DNA"/>
</dbReference>
<dbReference type="EMBL" id="CP037421">
    <property type="protein sequence ID" value="QDT27536.1"/>
    <property type="molecule type" value="Genomic_DNA"/>
</dbReference>
<dbReference type="GO" id="GO:0015074">
    <property type="term" value="P:DNA integration"/>
    <property type="evidence" value="ECO:0007669"/>
    <property type="project" value="InterPro"/>
</dbReference>
<reference evidence="7 14" key="1">
    <citation type="submission" date="2019-03" db="EMBL/GenBank/DDBJ databases">
        <title>Deep-cultivation of Planctomycetes and their phenomic and genomic characterization uncovers novel biology.</title>
        <authorList>
            <person name="Wiegand S."/>
            <person name="Jogler M."/>
            <person name="Boedeker C."/>
            <person name="Pinto D."/>
            <person name="Vollmers J."/>
            <person name="Rivas-Marin E."/>
            <person name="Kohn T."/>
            <person name="Peeters S.H."/>
            <person name="Heuer A."/>
            <person name="Rast P."/>
            <person name="Oberbeckmann S."/>
            <person name="Bunk B."/>
            <person name="Jeske O."/>
            <person name="Meyerdierks A."/>
            <person name="Storesund J.E."/>
            <person name="Kallscheuer N."/>
            <person name="Luecker S."/>
            <person name="Lage O.M."/>
            <person name="Pohl T."/>
            <person name="Merkel B.J."/>
            <person name="Hornburger P."/>
            <person name="Mueller R.-W."/>
            <person name="Bruemmer F."/>
            <person name="Labrenz M."/>
            <person name="Spormann A.M."/>
            <person name="Op den Camp H."/>
            <person name="Overmann J."/>
            <person name="Amann R."/>
            <person name="Jetten M.S.M."/>
            <person name="Mascher T."/>
            <person name="Medema M.H."/>
            <person name="Devos D.P."/>
            <person name="Kaster A.-K."/>
            <person name="Ovreas L."/>
            <person name="Rohde M."/>
            <person name="Galperin M.Y."/>
            <person name="Jogler C."/>
        </authorList>
    </citation>
    <scope>NUCLEOTIDE SEQUENCE [LARGE SCALE GENOMIC DNA]</scope>
    <source>
        <strain evidence="7 14">Enr10</strain>
    </source>
</reference>
<dbReference type="InterPro" id="IPR054353">
    <property type="entry name" value="IstA-like_C"/>
</dbReference>
<dbReference type="EMBL" id="CP037421">
    <property type="protein sequence ID" value="QDT24798.1"/>
    <property type="molecule type" value="Genomic_DNA"/>
</dbReference>